<protein>
    <recommendedName>
        <fullName evidence="3">Cell wall-associated polypeptide CWBP200</fullName>
    </recommendedName>
</protein>
<dbReference type="Proteomes" id="UP001226020">
    <property type="component" value="Unassembled WGS sequence"/>
</dbReference>
<dbReference type="GeneID" id="300272079"/>
<keyword evidence="2" id="KW-1185">Reference proteome</keyword>
<evidence type="ECO:0008006" key="3">
    <source>
        <dbReference type="Google" id="ProtNLM"/>
    </source>
</evidence>
<comment type="caution">
    <text evidence="1">The sequence shown here is derived from an EMBL/GenBank/DDBJ whole genome shotgun (WGS) entry which is preliminary data.</text>
</comment>
<gene>
    <name evidence="1" type="ORF">QJU57_10120</name>
</gene>
<dbReference type="EMBL" id="JASAXT010000029">
    <property type="protein sequence ID" value="MDP8149422.1"/>
    <property type="molecule type" value="Genomic_DNA"/>
</dbReference>
<dbReference type="Gene3D" id="2.180.10.10">
    <property type="entry name" value="RHS repeat-associated core"/>
    <property type="match status" value="1"/>
</dbReference>
<evidence type="ECO:0000313" key="1">
    <source>
        <dbReference type="EMBL" id="MDP8149422.1"/>
    </source>
</evidence>
<proteinExistence type="predicted"/>
<reference evidence="1 2" key="1">
    <citation type="journal article" date="2023" name="Front. Microbiol.">
        <title>Phylogeography and host specificity of Pasteurellaceae pathogenic to sea-farmed fish in the north-east Atlantic.</title>
        <authorList>
            <person name="Gulla S."/>
            <person name="Colquhoun D.J."/>
            <person name="Olsen A.B."/>
            <person name="Spilsberg B."/>
            <person name="Lagesen K."/>
            <person name="Aakesson C.P."/>
            <person name="Strom S."/>
            <person name="Manji F."/>
            <person name="Birkbeck T.H."/>
            <person name="Nilsen H.K."/>
        </authorList>
    </citation>
    <scope>NUCLEOTIDE SEQUENCE [LARGE SCALE GENOMIC DNA]</scope>
    <source>
        <strain evidence="1 2">NVIB3131</strain>
    </source>
</reference>
<evidence type="ECO:0000313" key="2">
    <source>
        <dbReference type="Proteomes" id="UP001226020"/>
    </source>
</evidence>
<dbReference type="RefSeq" id="WP_306349298.1">
    <property type="nucleotide sequence ID" value="NZ_JASAWK010000031.1"/>
</dbReference>
<organism evidence="1 2">
    <name type="scientific">Phocoenobacter atlanticus subsp. atlanticus</name>
    <dbReference type="NCBI Taxonomy" id="3061285"/>
    <lineage>
        <taxon>Bacteria</taxon>
        <taxon>Pseudomonadati</taxon>
        <taxon>Pseudomonadota</taxon>
        <taxon>Gammaproteobacteria</taxon>
        <taxon>Pasteurellales</taxon>
        <taxon>Pasteurellaceae</taxon>
        <taxon>Phocoenobacter</taxon>
        <taxon>Phocoenobacter atlanticus</taxon>
    </lineage>
</organism>
<dbReference type="AlphaFoldDB" id="A0AAW8CEG6"/>
<accession>A0AAW8CEG6</accession>
<sequence>MCYNLSSAVSTVTELDKDGDGIADTTTEVITKPNGAVVTKVYTDSNDDGVQDSIVKTIKNAKPKGGVTTETGTITHNDDGTQTIKYEIDPYSLGHVSSARTDTIDAKGNVIKSEEDYTNNGVINRTVTYEYDESGKVTKSNYDYDNNGKPNLVIIHEAKDGGEYHYYDRDMNGTTETTYFYQNSDDTHIVKNTPVDNPDDFNLIREYSYNELGQNIKTILKTGDDKPIRTEYYKYNDKGHIIETKIDKGNDGSIDTIVHAEYDNDNKHHKLKELIDTDANGSTDIVKEYSYNERDLVSETRTDSDNDGTFEKVEYFTYNNLGNIVTYSRDDGNDHSIDYKQYREYAIAKNGEVEAGILSAVAIDWGNNGYERFDIYDDHTMQASDKYDIAGLENIYIKKDNLEVTISDDTLDKIANDNNGHKVIVNSLKSGDKLHLDGNFTKTTETESHAGQDYVKYTDEAGNALIVDPDITVDII</sequence>
<name>A0AAW8CEG6_9PAST</name>